<keyword evidence="3" id="KW-0560">Oxidoreductase</keyword>
<dbReference type="InterPro" id="IPR042179">
    <property type="entry name" value="KGD_C_sf"/>
</dbReference>
<proteinExistence type="inferred from homology"/>
<feature type="domain" description="2-oxoglutarate dehydrogenase E1 component/KDG C-terminal" evidence="5">
    <location>
        <begin position="12"/>
        <end position="81"/>
    </location>
</feature>
<keyword evidence="7" id="KW-1185">Reference proteome</keyword>
<dbReference type="OrthoDB" id="413077at2759"/>
<comment type="similarity">
    <text evidence="2">Belongs to the alpha-ketoglutarate dehydrogenase family.</text>
</comment>
<dbReference type="Pfam" id="PF16870">
    <property type="entry name" value="OxoGdeHyase_C"/>
    <property type="match status" value="1"/>
</dbReference>
<dbReference type="PANTHER" id="PTHR23152">
    <property type="entry name" value="2-OXOGLUTARATE DEHYDROGENASE"/>
    <property type="match status" value="1"/>
</dbReference>
<name>A0A3S5B728_9PLAT</name>
<dbReference type="InterPro" id="IPR011603">
    <property type="entry name" value="2oxoglutarate_DH_E1"/>
</dbReference>
<comment type="caution">
    <text evidence="6">The sequence shown here is derived from an EMBL/GenBank/DDBJ whole genome shotgun (WGS) entry which is preliminary data.</text>
</comment>
<comment type="cofactor">
    <cofactor evidence="1">
        <name>thiamine diphosphate</name>
        <dbReference type="ChEBI" id="CHEBI:58937"/>
    </cofactor>
</comment>
<dbReference type="EMBL" id="CAAALY010250356">
    <property type="protein sequence ID" value="VEL35658.1"/>
    <property type="molecule type" value="Genomic_DNA"/>
</dbReference>
<dbReference type="GO" id="GO:0016624">
    <property type="term" value="F:oxidoreductase activity, acting on the aldehyde or oxo group of donors, disulfide as acceptor"/>
    <property type="evidence" value="ECO:0007669"/>
    <property type="project" value="InterPro"/>
</dbReference>
<evidence type="ECO:0000259" key="5">
    <source>
        <dbReference type="Pfam" id="PF16870"/>
    </source>
</evidence>
<dbReference type="Gene3D" id="3.40.50.11610">
    <property type="entry name" value="Multifunctional 2-oxoglutarate metabolism enzyme, C-terminal domain"/>
    <property type="match status" value="1"/>
</dbReference>
<protein>
    <recommendedName>
        <fullName evidence="5">2-oxoglutarate dehydrogenase E1 component/KDG C-terminal domain-containing protein</fullName>
    </recommendedName>
</protein>
<sequence>MHILSSQPLGSAKENDEVHTVVLCSGKHFYALQTYLQEQLSPQAARHYAFIRIEQLAPFPIVELASELKRYSGAKRFIWSQLNSGIL</sequence>
<evidence type="ECO:0000313" key="7">
    <source>
        <dbReference type="Proteomes" id="UP000784294"/>
    </source>
</evidence>
<organism evidence="6 7">
    <name type="scientific">Protopolystoma xenopodis</name>
    <dbReference type="NCBI Taxonomy" id="117903"/>
    <lineage>
        <taxon>Eukaryota</taxon>
        <taxon>Metazoa</taxon>
        <taxon>Spiralia</taxon>
        <taxon>Lophotrochozoa</taxon>
        <taxon>Platyhelminthes</taxon>
        <taxon>Monogenea</taxon>
        <taxon>Polyopisthocotylea</taxon>
        <taxon>Polystomatidea</taxon>
        <taxon>Polystomatidae</taxon>
        <taxon>Protopolystoma</taxon>
    </lineage>
</organism>
<gene>
    <name evidence="6" type="ORF">PXEA_LOCUS29098</name>
</gene>
<evidence type="ECO:0000256" key="2">
    <source>
        <dbReference type="ARBA" id="ARBA00006936"/>
    </source>
</evidence>
<evidence type="ECO:0000256" key="3">
    <source>
        <dbReference type="ARBA" id="ARBA00023002"/>
    </source>
</evidence>
<dbReference type="Proteomes" id="UP000784294">
    <property type="component" value="Unassembled WGS sequence"/>
</dbReference>
<evidence type="ECO:0000256" key="4">
    <source>
        <dbReference type="ARBA" id="ARBA00023052"/>
    </source>
</evidence>
<dbReference type="AlphaFoldDB" id="A0A3S5B728"/>
<dbReference type="GO" id="GO:0030976">
    <property type="term" value="F:thiamine pyrophosphate binding"/>
    <property type="evidence" value="ECO:0007669"/>
    <property type="project" value="InterPro"/>
</dbReference>
<evidence type="ECO:0000313" key="6">
    <source>
        <dbReference type="EMBL" id="VEL35658.1"/>
    </source>
</evidence>
<accession>A0A3S5B728</accession>
<evidence type="ECO:0000256" key="1">
    <source>
        <dbReference type="ARBA" id="ARBA00001964"/>
    </source>
</evidence>
<keyword evidence="4" id="KW-0786">Thiamine pyrophosphate</keyword>
<reference evidence="6" key="1">
    <citation type="submission" date="2018-11" db="EMBL/GenBank/DDBJ databases">
        <authorList>
            <consortium name="Pathogen Informatics"/>
        </authorList>
    </citation>
    <scope>NUCLEOTIDE SEQUENCE</scope>
</reference>
<dbReference type="InterPro" id="IPR031717">
    <property type="entry name" value="ODO-1/KGD_C"/>
</dbReference>
<dbReference type="PANTHER" id="PTHR23152:SF4">
    <property type="entry name" value="2-OXOADIPATE DEHYDROGENASE COMPLEX COMPONENT E1"/>
    <property type="match status" value="1"/>
</dbReference>